<dbReference type="Proteomes" id="UP000189067">
    <property type="component" value="Unassembled WGS sequence"/>
</dbReference>
<sequence length="99" mass="10884">MGDFSGGKIDRLFGDGADFEGMCGGLIGCLVLKKKFCVEVRLKFEHSRRNQAGLDGMLRMFTTDQNGNYETSLIQAGLLDHGSSYKAQKEHTNQHVGTV</sequence>
<accession>A0AAX0JZQ5</accession>
<name>A0AAX0JZQ5_LACRH</name>
<proteinExistence type="predicted"/>
<organism evidence="1 2">
    <name type="scientific">Lacticaseibacillus rhamnosus</name>
    <name type="common">Lactobacillus rhamnosus</name>
    <dbReference type="NCBI Taxonomy" id="47715"/>
    <lineage>
        <taxon>Bacteria</taxon>
        <taxon>Bacillati</taxon>
        <taxon>Bacillota</taxon>
        <taxon>Bacilli</taxon>
        <taxon>Lactobacillales</taxon>
        <taxon>Lactobacillaceae</taxon>
        <taxon>Lacticaseibacillus</taxon>
    </lineage>
</organism>
<evidence type="ECO:0000313" key="2">
    <source>
        <dbReference type="Proteomes" id="UP000189067"/>
    </source>
</evidence>
<reference evidence="1 2" key="1">
    <citation type="submission" date="2017-01" db="EMBL/GenBank/DDBJ databases">
        <title>In silico prediction, in vitro antibacterial spectrum and physicochemical properties of a putative bacteriocin produced by Lactobacillus rhamnosus strain L156.4.</title>
        <authorList>
            <person name="Silveira A.M."/>
            <person name="Monteiro A.S."/>
            <person name="Santos V.L."/>
            <person name="Nicoli J.R."/>
            <person name="Azevedo V."/>
            <person name="Soares S.C."/>
            <person name="Castro-Oliveira L."/>
            <person name="Dias-Souza M.V."/>
            <person name="Nardi R.M."/>
        </authorList>
    </citation>
    <scope>NUCLEOTIDE SEQUENCE [LARGE SCALE GENOMIC DNA]</scope>
    <source>
        <strain evidence="1 2">L156.4</strain>
    </source>
</reference>
<dbReference type="AlphaFoldDB" id="A0AAX0JZQ5"/>
<dbReference type="EMBL" id="MTJY01000045">
    <property type="protein sequence ID" value="ONN74080.1"/>
    <property type="molecule type" value="Genomic_DNA"/>
</dbReference>
<comment type="caution">
    <text evidence="1">The sequence shown here is derived from an EMBL/GenBank/DDBJ whole genome shotgun (WGS) entry which is preliminary data.</text>
</comment>
<gene>
    <name evidence="1" type="ORF">BWR10_10395</name>
</gene>
<protein>
    <submittedName>
        <fullName evidence="1">Uncharacterized protein</fullName>
    </submittedName>
</protein>
<evidence type="ECO:0000313" key="1">
    <source>
        <dbReference type="EMBL" id="ONN74080.1"/>
    </source>
</evidence>